<evidence type="ECO:0000313" key="2">
    <source>
        <dbReference type="Proteomes" id="UP001241377"/>
    </source>
</evidence>
<dbReference type="Proteomes" id="UP001241377">
    <property type="component" value="Unassembled WGS sequence"/>
</dbReference>
<accession>A0ACC2UYZ8</accession>
<protein>
    <submittedName>
        <fullName evidence="1">Uncharacterized protein</fullName>
    </submittedName>
</protein>
<name>A0ACC2UYZ8_9TREE</name>
<proteinExistence type="predicted"/>
<sequence length="441" mass="49975">MGDLDDYGIPGLVQWLSSPPAPFSAAPNVTHISSKVNVLSNETSGRGVYATQNVSAKETLVRIPHSFLMNTNTIIKHISRFNGKESVPDLGYSVLLPSEYTTDQWTELYAKIPISKWLQLTAFQRTALYICLEKKRKENSFWCAFISSLPKLEELDFAPIVWEVESELTGSKAADFFELLPRSSRNHAKKVLVRFNEDYTAVSEFLTAAKSEPLNKMEFLWAWMCINSRCLYMSFPSSKAEADNFTLAPYVDFLNHDCDEKCAIKIDSRGFLVISCVDHAAGQELLFSYGPHSNEFLLCEYAFTMETNKWNNLDVSHHIEGIMNDAQKSFLREQGYYGDYTISETGGISFRTQVALATIQEREPAQSRRLNLLIQGYNDGESYKSVSKSLIRRILNEVVAECGTMSARLESSKNGRILQIQRLYSDMEHIATVTLDGLEEW</sequence>
<comment type="caution">
    <text evidence="1">The sequence shown here is derived from an EMBL/GenBank/DDBJ whole genome shotgun (WGS) entry which is preliminary data.</text>
</comment>
<dbReference type="EMBL" id="JASBWR010000138">
    <property type="protein sequence ID" value="KAJ9092164.1"/>
    <property type="molecule type" value="Genomic_DNA"/>
</dbReference>
<organism evidence="1 2">
    <name type="scientific">Naganishia cerealis</name>
    <dbReference type="NCBI Taxonomy" id="610337"/>
    <lineage>
        <taxon>Eukaryota</taxon>
        <taxon>Fungi</taxon>
        <taxon>Dikarya</taxon>
        <taxon>Basidiomycota</taxon>
        <taxon>Agaricomycotina</taxon>
        <taxon>Tremellomycetes</taxon>
        <taxon>Filobasidiales</taxon>
        <taxon>Filobasidiaceae</taxon>
        <taxon>Naganishia</taxon>
    </lineage>
</organism>
<evidence type="ECO:0000313" key="1">
    <source>
        <dbReference type="EMBL" id="KAJ9092164.1"/>
    </source>
</evidence>
<reference evidence="1" key="1">
    <citation type="submission" date="2023-04" db="EMBL/GenBank/DDBJ databases">
        <title>Draft Genome sequencing of Naganishia species isolated from polar environments using Oxford Nanopore Technology.</title>
        <authorList>
            <person name="Leo P."/>
            <person name="Venkateswaran K."/>
        </authorList>
    </citation>
    <scope>NUCLEOTIDE SEQUENCE</scope>
    <source>
        <strain evidence="1">MNA-CCFEE 5261</strain>
    </source>
</reference>
<keyword evidence="2" id="KW-1185">Reference proteome</keyword>
<gene>
    <name evidence="1" type="ORF">QFC19_008822</name>
</gene>